<dbReference type="AlphaFoldDB" id="A0A1T5LI64"/>
<evidence type="ECO:0000256" key="4">
    <source>
        <dbReference type="ARBA" id="ARBA00023235"/>
    </source>
</evidence>
<evidence type="ECO:0000256" key="2">
    <source>
        <dbReference type="ARBA" id="ARBA00009774"/>
    </source>
</evidence>
<sequence length="207" mass="22530">MNNYIKNPYAIEEKSFEIITKELGDRTFPQDIGKVVKRIIHTTADFSFADITIISKGAIQQAKEGIKSGKNIYTDTKMAMSGINKKRLSEFGGKVLNFVSDQDIALKAKEEGVTRSIIAMRKAVEENPNGIFVIGNAPTALFELINQIRGGNVNPSLIVGVPVGFVGAAESKEELLKLDVPYILTRGRKGGSNVAAAIINAILYMIN</sequence>
<proteinExistence type="inferred from homology"/>
<dbReference type="GO" id="GO:0009236">
    <property type="term" value="P:cobalamin biosynthetic process"/>
    <property type="evidence" value="ECO:0007669"/>
    <property type="project" value="UniProtKB-UniPathway"/>
</dbReference>
<dbReference type="EMBL" id="FUZT01000007">
    <property type="protein sequence ID" value="SKC75687.1"/>
    <property type="molecule type" value="Genomic_DNA"/>
</dbReference>
<dbReference type="Gene3D" id="3.40.50.10230">
    <property type="entry name" value="Cobalamin biosynthesis CobH/CbiC, precorrin-8X methylmutase"/>
    <property type="match status" value="1"/>
</dbReference>
<name>A0A1T5LI64_9FIRM</name>
<dbReference type="RefSeq" id="WP_079492536.1">
    <property type="nucleotide sequence ID" value="NZ_FUZT01000007.1"/>
</dbReference>
<dbReference type="GO" id="GO:0016993">
    <property type="term" value="F:precorrin-8X methylmutase activity"/>
    <property type="evidence" value="ECO:0007669"/>
    <property type="project" value="InterPro"/>
</dbReference>
<evidence type="ECO:0000256" key="3">
    <source>
        <dbReference type="ARBA" id="ARBA00022573"/>
    </source>
</evidence>
<dbReference type="SUPFAM" id="SSF63965">
    <property type="entry name" value="Precorrin-8X methylmutase CbiC/CobH"/>
    <property type="match status" value="1"/>
</dbReference>
<evidence type="ECO:0000313" key="6">
    <source>
        <dbReference type="EMBL" id="SKC75687.1"/>
    </source>
</evidence>
<keyword evidence="3" id="KW-0169">Cobalamin biosynthesis</keyword>
<comment type="pathway">
    <text evidence="1">Cofactor biosynthesis; adenosylcobalamin biosynthesis.</text>
</comment>
<reference evidence="6 7" key="1">
    <citation type="submission" date="2017-02" db="EMBL/GenBank/DDBJ databases">
        <authorList>
            <person name="Peterson S.W."/>
        </authorList>
    </citation>
    <scope>NUCLEOTIDE SEQUENCE [LARGE SCALE GENOMIC DNA]</scope>
    <source>
        <strain evidence="6 7">M1</strain>
    </source>
</reference>
<feature type="domain" description="Cobalamin biosynthesis precorrin-8X methylmutase CobH/CbiC" evidence="5">
    <location>
        <begin position="11"/>
        <end position="205"/>
    </location>
</feature>
<organism evidence="6 7">
    <name type="scientific">Maledivibacter halophilus</name>
    <dbReference type="NCBI Taxonomy" id="36842"/>
    <lineage>
        <taxon>Bacteria</taxon>
        <taxon>Bacillati</taxon>
        <taxon>Bacillota</taxon>
        <taxon>Clostridia</taxon>
        <taxon>Peptostreptococcales</taxon>
        <taxon>Caminicellaceae</taxon>
        <taxon>Maledivibacter</taxon>
    </lineage>
</organism>
<comment type="similarity">
    <text evidence="2">Belongs to the CobH/CbiC family.</text>
</comment>
<gene>
    <name evidence="6" type="ORF">SAMN02194393_02891</name>
</gene>
<dbReference type="Proteomes" id="UP000190285">
    <property type="component" value="Unassembled WGS sequence"/>
</dbReference>
<dbReference type="STRING" id="36842.SAMN02194393_02891"/>
<keyword evidence="7" id="KW-1185">Reference proteome</keyword>
<accession>A0A1T5LI64</accession>
<dbReference type="InterPro" id="IPR003722">
    <property type="entry name" value="Cbl_synth_CobH/CbiC"/>
</dbReference>
<keyword evidence="4" id="KW-0413">Isomerase</keyword>
<dbReference type="PANTHER" id="PTHR43588">
    <property type="entry name" value="COBALT-PRECORRIN-8 METHYLMUTASE"/>
    <property type="match status" value="1"/>
</dbReference>
<evidence type="ECO:0000256" key="1">
    <source>
        <dbReference type="ARBA" id="ARBA00004953"/>
    </source>
</evidence>
<evidence type="ECO:0000313" key="7">
    <source>
        <dbReference type="Proteomes" id="UP000190285"/>
    </source>
</evidence>
<dbReference type="PANTHER" id="PTHR43588:SF1">
    <property type="entry name" value="COBALT-PRECORRIN-8 METHYLMUTASE"/>
    <property type="match status" value="1"/>
</dbReference>
<dbReference type="OrthoDB" id="9780708at2"/>
<evidence type="ECO:0000259" key="5">
    <source>
        <dbReference type="Pfam" id="PF02570"/>
    </source>
</evidence>
<dbReference type="UniPathway" id="UPA00148"/>
<protein>
    <submittedName>
        <fullName evidence="6">Precorrin-8X methylmutase</fullName>
    </submittedName>
</protein>
<dbReference type="InterPro" id="IPR036588">
    <property type="entry name" value="CobH/CbiC_sf"/>
</dbReference>
<dbReference type="Pfam" id="PF02570">
    <property type="entry name" value="CbiC"/>
    <property type="match status" value="1"/>
</dbReference>